<keyword evidence="4" id="KW-0539">Nucleus</keyword>
<evidence type="ECO:0000256" key="3">
    <source>
        <dbReference type="ARBA" id="ARBA00022553"/>
    </source>
</evidence>
<feature type="region of interest" description="Disordered" evidence="5">
    <location>
        <begin position="123"/>
        <end position="151"/>
    </location>
</feature>
<dbReference type="InParanoid" id="A0A7M7REF4"/>
<dbReference type="OrthoDB" id="9628807at2759"/>
<protein>
    <recommendedName>
        <fullName evidence="8">Cyclin-dependent kinase 2-associated protein</fullName>
    </recommendedName>
</protein>
<dbReference type="GeneID" id="590648"/>
<dbReference type="PANTHER" id="PTHR22607:SF3">
    <property type="entry name" value="CDK2-ASSOCIATED PROTEIN 1, ISOFORM B"/>
    <property type="match status" value="1"/>
</dbReference>
<reference evidence="7" key="1">
    <citation type="submission" date="2015-02" db="EMBL/GenBank/DDBJ databases">
        <title>Genome sequencing for Strongylocentrotus purpuratus.</title>
        <authorList>
            <person name="Murali S."/>
            <person name="Liu Y."/>
            <person name="Vee V."/>
            <person name="English A."/>
            <person name="Wang M."/>
            <person name="Skinner E."/>
            <person name="Han Y."/>
            <person name="Muzny D.M."/>
            <person name="Worley K.C."/>
            <person name="Gibbs R.A."/>
        </authorList>
    </citation>
    <scope>NUCLEOTIDE SEQUENCE</scope>
</reference>
<sequence length="231" mass="24690">MDQLELLDLQQQHHHLQQQQHLHQQQQQGGAQHFMTEIDKKPVILVVPSIPGPSSSSSSTYSSKMAATPMNVSSAGAGGRIMSGGQAMHMGGGGSSSGGGGGNPQMIQAQEMPTNLMVKQGHSSSAQPAYAGGRTHVHASKSKGSTRTDRRPFFSGTLNAAAVIQQLQQQRPSAPQSKYAELLAVIEDMGRDIRPTYAGSRTATERLRRGITHAKALVRECLAETERSART</sequence>
<dbReference type="GO" id="GO:0005737">
    <property type="term" value="C:cytoplasm"/>
    <property type="evidence" value="ECO:0000318"/>
    <property type="project" value="GO_Central"/>
</dbReference>
<dbReference type="Gene3D" id="6.10.140.1300">
    <property type="match status" value="1"/>
</dbReference>
<accession>A0A7M7REF4</accession>
<dbReference type="KEGG" id="spu:115918817"/>
<comment type="subcellular location">
    <subcellularLocation>
        <location evidence="1">Nucleus</location>
    </subcellularLocation>
</comment>
<dbReference type="PANTHER" id="PTHR22607">
    <property type="entry name" value="DELETED IN ORAL CANCER 1/CDK2-ASSOCIATED PROTEIN 1"/>
    <property type="match status" value="1"/>
</dbReference>
<evidence type="ECO:0000313" key="7">
    <source>
        <dbReference type="Proteomes" id="UP000007110"/>
    </source>
</evidence>
<dbReference type="EnsemblMetazoa" id="XM_790245">
    <property type="protein sequence ID" value="XP_795338"/>
    <property type="gene ID" value="LOC590648"/>
</dbReference>
<keyword evidence="3" id="KW-0597">Phosphoprotein</keyword>
<comment type="similarity">
    <text evidence="2">Belongs to the CDK2AP family.</text>
</comment>
<evidence type="ECO:0000256" key="5">
    <source>
        <dbReference type="SAM" id="MobiDB-lite"/>
    </source>
</evidence>
<evidence type="ECO:0000256" key="2">
    <source>
        <dbReference type="ARBA" id="ARBA00008485"/>
    </source>
</evidence>
<dbReference type="Pfam" id="PF09806">
    <property type="entry name" value="CDK2AP"/>
    <property type="match status" value="1"/>
</dbReference>
<evidence type="ECO:0000256" key="4">
    <source>
        <dbReference type="ARBA" id="ARBA00023242"/>
    </source>
</evidence>
<dbReference type="InterPro" id="IPR017266">
    <property type="entry name" value="DOC_1/2"/>
</dbReference>
<dbReference type="GeneID" id="115918817"/>
<keyword evidence="7" id="KW-1185">Reference proteome</keyword>
<organism evidence="6 7">
    <name type="scientific">Strongylocentrotus purpuratus</name>
    <name type="common">Purple sea urchin</name>
    <dbReference type="NCBI Taxonomy" id="7668"/>
    <lineage>
        <taxon>Eukaryota</taxon>
        <taxon>Metazoa</taxon>
        <taxon>Echinodermata</taxon>
        <taxon>Eleutherozoa</taxon>
        <taxon>Echinozoa</taxon>
        <taxon>Echinoidea</taxon>
        <taxon>Euechinoidea</taxon>
        <taxon>Echinacea</taxon>
        <taxon>Camarodonta</taxon>
        <taxon>Echinidea</taxon>
        <taxon>Strongylocentrotidae</taxon>
        <taxon>Strongylocentrotus</taxon>
    </lineage>
</organism>
<evidence type="ECO:0008006" key="8">
    <source>
        <dbReference type="Google" id="ProtNLM"/>
    </source>
</evidence>
<evidence type="ECO:0000256" key="1">
    <source>
        <dbReference type="ARBA" id="ARBA00004123"/>
    </source>
</evidence>
<dbReference type="OMA" id="HVHASKT"/>
<evidence type="ECO:0000313" key="6">
    <source>
        <dbReference type="EnsemblMetazoa" id="XP_795338"/>
    </source>
</evidence>
<dbReference type="GO" id="GO:0005634">
    <property type="term" value="C:nucleus"/>
    <property type="evidence" value="ECO:0000318"/>
    <property type="project" value="GO_Central"/>
</dbReference>
<dbReference type="Proteomes" id="UP000007110">
    <property type="component" value="Unassembled WGS sequence"/>
</dbReference>
<dbReference type="AlphaFoldDB" id="A0A7M7REF4"/>
<proteinExistence type="inferred from homology"/>
<dbReference type="EnsemblMetazoa" id="XM_030991478">
    <property type="protein sequence ID" value="XP_030847338"/>
    <property type="gene ID" value="LOC115918817"/>
</dbReference>
<reference evidence="6" key="2">
    <citation type="submission" date="2021-01" db="UniProtKB">
        <authorList>
            <consortium name="EnsemblMetazoa"/>
        </authorList>
    </citation>
    <scope>IDENTIFICATION</scope>
</reference>
<dbReference type="RefSeq" id="XP_795338.1">
    <property type="nucleotide sequence ID" value="XM_790245.5"/>
</dbReference>
<name>A0A7M7REF4_STRPU</name>
<dbReference type="RefSeq" id="XP_030847338.1">
    <property type="nucleotide sequence ID" value="XM_030991478.1"/>
</dbReference>